<sequence>MMTRSDGSNSTPTCTPNSRAQVKLNIQYDLTPRKLENDEFSNTPLIKKLFLRKLAGSIHKMNTGAYRPKASVQFENDDQESGVPQKKKKRKKPIQLPANEAQKYGIELSDSESEEENTSPSRP</sequence>
<name>A0A8R1I5P9_CAEJA</name>
<protein>
    <submittedName>
        <fullName evidence="2">Uncharacterized protein</fullName>
    </submittedName>
</protein>
<dbReference type="EnsemblMetazoa" id="CJA24179.1">
    <property type="protein sequence ID" value="CJA24179.1"/>
    <property type="gene ID" value="WBGene00179751"/>
</dbReference>
<keyword evidence="3" id="KW-1185">Reference proteome</keyword>
<feature type="region of interest" description="Disordered" evidence="1">
    <location>
        <begin position="67"/>
        <end position="123"/>
    </location>
</feature>
<proteinExistence type="predicted"/>
<accession>A0A8R1I5P9</accession>
<evidence type="ECO:0000256" key="1">
    <source>
        <dbReference type="SAM" id="MobiDB-lite"/>
    </source>
</evidence>
<evidence type="ECO:0000313" key="3">
    <source>
        <dbReference type="Proteomes" id="UP000005237"/>
    </source>
</evidence>
<dbReference type="Proteomes" id="UP000005237">
    <property type="component" value="Unassembled WGS sequence"/>
</dbReference>
<reference evidence="2" key="2">
    <citation type="submission" date="2022-06" db="UniProtKB">
        <authorList>
            <consortium name="EnsemblMetazoa"/>
        </authorList>
    </citation>
    <scope>IDENTIFICATION</scope>
    <source>
        <strain evidence="2">DF5081</strain>
    </source>
</reference>
<dbReference type="AlphaFoldDB" id="A0A8R1I5P9"/>
<reference evidence="3" key="1">
    <citation type="submission" date="2010-08" db="EMBL/GenBank/DDBJ databases">
        <authorList>
            <consortium name="Caenorhabditis japonica Sequencing Consortium"/>
            <person name="Wilson R.K."/>
        </authorList>
    </citation>
    <scope>NUCLEOTIDE SEQUENCE [LARGE SCALE GENOMIC DNA]</scope>
    <source>
        <strain evidence="3">DF5081</strain>
    </source>
</reference>
<evidence type="ECO:0000313" key="2">
    <source>
        <dbReference type="EnsemblMetazoa" id="CJA24179.1"/>
    </source>
</evidence>
<organism evidence="2 3">
    <name type="scientific">Caenorhabditis japonica</name>
    <dbReference type="NCBI Taxonomy" id="281687"/>
    <lineage>
        <taxon>Eukaryota</taxon>
        <taxon>Metazoa</taxon>
        <taxon>Ecdysozoa</taxon>
        <taxon>Nematoda</taxon>
        <taxon>Chromadorea</taxon>
        <taxon>Rhabditida</taxon>
        <taxon>Rhabditina</taxon>
        <taxon>Rhabditomorpha</taxon>
        <taxon>Rhabditoidea</taxon>
        <taxon>Rhabditidae</taxon>
        <taxon>Peloderinae</taxon>
        <taxon>Caenorhabditis</taxon>
    </lineage>
</organism>